<dbReference type="InterPro" id="IPR043129">
    <property type="entry name" value="ATPase_NBD"/>
</dbReference>
<evidence type="ECO:0008006" key="5">
    <source>
        <dbReference type="Google" id="ProtNLM"/>
    </source>
</evidence>
<dbReference type="AlphaFoldDB" id="A0A0L0HDV9"/>
<gene>
    <name evidence="3" type="ORF">SPPG_05416</name>
</gene>
<dbReference type="eggNOG" id="KOG0676">
    <property type="taxonomic scope" value="Eukaryota"/>
</dbReference>
<dbReference type="PRINTS" id="PR00190">
    <property type="entry name" value="ACTIN"/>
</dbReference>
<dbReference type="VEuPathDB" id="FungiDB:SPPG_05416"/>
<proteinExistence type="inferred from homology"/>
<dbReference type="CDD" id="cd10208">
    <property type="entry name" value="ASKHA_NBD_ScArp9-like"/>
    <property type="match status" value="1"/>
</dbReference>
<accession>A0A0L0HDV9</accession>
<dbReference type="OrthoDB" id="74201at2759"/>
<dbReference type="InParanoid" id="A0A0L0HDV9"/>
<evidence type="ECO:0000313" key="3">
    <source>
        <dbReference type="EMBL" id="KNC99159.1"/>
    </source>
</evidence>
<organism evidence="3 4">
    <name type="scientific">Spizellomyces punctatus (strain DAOM BR117)</name>
    <dbReference type="NCBI Taxonomy" id="645134"/>
    <lineage>
        <taxon>Eukaryota</taxon>
        <taxon>Fungi</taxon>
        <taxon>Fungi incertae sedis</taxon>
        <taxon>Chytridiomycota</taxon>
        <taxon>Chytridiomycota incertae sedis</taxon>
        <taxon>Chytridiomycetes</taxon>
        <taxon>Spizellomycetales</taxon>
        <taxon>Spizellomycetaceae</taxon>
        <taxon>Spizellomyces</taxon>
    </lineage>
</organism>
<evidence type="ECO:0000256" key="2">
    <source>
        <dbReference type="SAM" id="MobiDB-lite"/>
    </source>
</evidence>
<evidence type="ECO:0000256" key="1">
    <source>
        <dbReference type="RuleBase" id="RU000487"/>
    </source>
</evidence>
<dbReference type="InterPro" id="IPR004000">
    <property type="entry name" value="Actin"/>
</dbReference>
<dbReference type="Pfam" id="PF00022">
    <property type="entry name" value="Actin"/>
    <property type="match status" value="1"/>
</dbReference>
<sequence>MMTQVYPRESRLIVLEPGTFQTKAGYVDQATLSVVNVPSIAGAKVRRRQQNAAESLLADSISAKTTEDAVKEEPTPEDTATPMEIQEPPSSAASVTETGVDESNEVEEEEFETVYVAGASLATEQAEPKDTPEWKVVKPIRNGLVEDWDALSGLWQHILLRELPTAMKRSRNDWSVMLTVPMSWSKEDHKRATQIMFEDMNILAFSIIEQPLAALYGCNVTTGLVIDIGHETTDVTPIIDNIIIRHAYKTIPLGGRDIEHRMAQLLREDVTTMAELGDIGMNEDIARIIKESDACEVKPQSGWSAEGEEQRVTVEVKGKQISIGSARHRSTDILFDPIAAGKHTLSIQELCYLAVTEACEPERRTSLWDNLVLTGGCSLLKGVKQRLEAEIGSLIAASETSNEFQAKDIKWVNMPDYFTAYKDRLQDASYVGASVVAKIIFLGSSFGYLTKADYNEIGPAAIYLKA</sequence>
<dbReference type="GeneID" id="27688792"/>
<name>A0A0L0HDV9_SPIPD</name>
<feature type="compositionally biased region" description="Basic and acidic residues" evidence="2">
    <location>
        <begin position="65"/>
        <end position="74"/>
    </location>
</feature>
<dbReference type="EMBL" id="KQ257458">
    <property type="protein sequence ID" value="KNC99159.1"/>
    <property type="molecule type" value="Genomic_DNA"/>
</dbReference>
<dbReference type="OMA" id="VDYNESG"/>
<feature type="compositionally biased region" description="Acidic residues" evidence="2">
    <location>
        <begin position="99"/>
        <end position="109"/>
    </location>
</feature>
<dbReference type="PANTHER" id="PTHR11937">
    <property type="entry name" value="ACTIN"/>
    <property type="match status" value="1"/>
</dbReference>
<comment type="similarity">
    <text evidence="1">Belongs to the actin family.</text>
</comment>
<dbReference type="RefSeq" id="XP_016607199.1">
    <property type="nucleotide sequence ID" value="XM_016753631.1"/>
</dbReference>
<feature type="region of interest" description="Disordered" evidence="2">
    <location>
        <begin position="56"/>
        <end position="109"/>
    </location>
</feature>
<dbReference type="SMART" id="SM00268">
    <property type="entry name" value="ACTIN"/>
    <property type="match status" value="1"/>
</dbReference>
<evidence type="ECO:0000313" key="4">
    <source>
        <dbReference type="Proteomes" id="UP000053201"/>
    </source>
</evidence>
<dbReference type="STRING" id="645134.A0A0L0HDV9"/>
<dbReference type="Gene3D" id="3.90.640.10">
    <property type="entry name" value="Actin, Chain A, domain 4"/>
    <property type="match status" value="1"/>
</dbReference>
<keyword evidence="4" id="KW-1185">Reference proteome</keyword>
<dbReference type="SUPFAM" id="SSF53067">
    <property type="entry name" value="Actin-like ATPase domain"/>
    <property type="match status" value="2"/>
</dbReference>
<reference evidence="3 4" key="1">
    <citation type="submission" date="2009-08" db="EMBL/GenBank/DDBJ databases">
        <title>The Genome Sequence of Spizellomyces punctatus strain DAOM BR117.</title>
        <authorList>
            <consortium name="The Broad Institute Genome Sequencing Platform"/>
            <person name="Russ C."/>
            <person name="Cuomo C."/>
            <person name="Shea T."/>
            <person name="Young S.K."/>
            <person name="Zeng Q."/>
            <person name="Koehrsen M."/>
            <person name="Haas B."/>
            <person name="Borodovsky M."/>
            <person name="Guigo R."/>
            <person name="Alvarado L."/>
            <person name="Berlin A."/>
            <person name="Bochicchio J."/>
            <person name="Borenstein D."/>
            <person name="Chapman S."/>
            <person name="Chen Z."/>
            <person name="Engels R."/>
            <person name="Freedman E."/>
            <person name="Gellesch M."/>
            <person name="Goldberg J."/>
            <person name="Griggs A."/>
            <person name="Gujja S."/>
            <person name="Heiman D."/>
            <person name="Hepburn T."/>
            <person name="Howarth C."/>
            <person name="Jen D."/>
            <person name="Larson L."/>
            <person name="Lewis B."/>
            <person name="Mehta T."/>
            <person name="Park D."/>
            <person name="Pearson M."/>
            <person name="Roberts A."/>
            <person name="Saif S."/>
            <person name="Shenoy N."/>
            <person name="Sisk P."/>
            <person name="Stolte C."/>
            <person name="Sykes S."/>
            <person name="Thomson T."/>
            <person name="Walk T."/>
            <person name="White J."/>
            <person name="Yandava C."/>
            <person name="Burger G."/>
            <person name="Gray M.W."/>
            <person name="Holland P.W.H."/>
            <person name="King N."/>
            <person name="Lang F.B.F."/>
            <person name="Roger A.J."/>
            <person name="Ruiz-Trillo I."/>
            <person name="Lander E."/>
            <person name="Nusbaum C."/>
        </authorList>
    </citation>
    <scope>NUCLEOTIDE SEQUENCE [LARGE SCALE GENOMIC DNA]</scope>
    <source>
        <strain evidence="3 4">DAOM BR117</strain>
    </source>
</reference>
<dbReference type="Proteomes" id="UP000053201">
    <property type="component" value="Unassembled WGS sequence"/>
</dbReference>
<protein>
    <recommendedName>
        <fullName evidence="5">Actin-like ATPase domain-containing protein</fullName>
    </recommendedName>
</protein>
<dbReference type="Gene3D" id="3.30.420.40">
    <property type="match status" value="3"/>
</dbReference>
<dbReference type="FunCoup" id="A0A0L0HDV9">
    <property type="interactions" value="13"/>
</dbReference>